<proteinExistence type="predicted"/>
<dbReference type="Proteomes" id="UP000516349">
    <property type="component" value="Chromosome"/>
</dbReference>
<sequence>MSESLWTIKELADFLKCSQKTIYKYRCKTPEKLPPCVPNIQFLRWDEKTVKEFYRNTTNDKAIKMGRPRSIPTF</sequence>
<keyword evidence="3" id="KW-1185">Reference proteome</keyword>
<organism evidence="1 3">
    <name type="scientific">Entomobacter blattae</name>
    <dbReference type="NCBI Taxonomy" id="2762277"/>
    <lineage>
        <taxon>Bacteria</taxon>
        <taxon>Pseudomonadati</taxon>
        <taxon>Pseudomonadota</taxon>
        <taxon>Alphaproteobacteria</taxon>
        <taxon>Acetobacterales</taxon>
        <taxon>Acetobacteraceae</taxon>
        <taxon>Entomobacter</taxon>
    </lineage>
</organism>
<dbReference type="AlphaFoldDB" id="A0A7H1NP86"/>
<dbReference type="KEGG" id="ebla:JGUZn3_11690"/>
<protein>
    <recommendedName>
        <fullName evidence="4">Helix-turn-helix domain-containing protein</fullName>
    </recommendedName>
</protein>
<reference evidence="1 3" key="1">
    <citation type="submission" date="2020-08" db="EMBL/GenBank/DDBJ databases">
        <title>Complete genome sequence of Entomobacter blattae G55GP.</title>
        <authorList>
            <person name="Poehlein A."/>
            <person name="Guzman J."/>
            <person name="Daniel R."/>
            <person name="Vilcinskas A."/>
        </authorList>
    </citation>
    <scope>NUCLEOTIDE SEQUENCE [LARGE SCALE GENOMIC DNA]</scope>
    <source>
        <strain evidence="1 3">G55GP</strain>
    </source>
</reference>
<accession>A0A7H1NP86</accession>
<gene>
    <name evidence="1" type="ORF">JGUZn3_03390</name>
    <name evidence="2" type="ORF">JGUZn3_11690</name>
</gene>
<evidence type="ECO:0008006" key="4">
    <source>
        <dbReference type="Google" id="ProtNLM"/>
    </source>
</evidence>
<dbReference type="EMBL" id="CP060244">
    <property type="protein sequence ID" value="QNT77596.1"/>
    <property type="molecule type" value="Genomic_DNA"/>
</dbReference>
<evidence type="ECO:0000313" key="2">
    <source>
        <dbReference type="EMBL" id="QNT78395.1"/>
    </source>
</evidence>
<dbReference type="EMBL" id="CP060244">
    <property type="protein sequence ID" value="QNT78395.1"/>
    <property type="molecule type" value="Genomic_DNA"/>
</dbReference>
<evidence type="ECO:0000313" key="1">
    <source>
        <dbReference type="EMBL" id="QNT77596.1"/>
    </source>
</evidence>
<dbReference type="KEGG" id="ebla:JGUZn3_03390"/>
<name>A0A7H1NP86_9PROT</name>
<evidence type="ECO:0000313" key="3">
    <source>
        <dbReference type="Proteomes" id="UP000516349"/>
    </source>
</evidence>